<dbReference type="Gene3D" id="1.25.40.10">
    <property type="entry name" value="Tetratricopeptide repeat domain"/>
    <property type="match status" value="2"/>
</dbReference>
<dbReference type="Proteomes" id="UP000198575">
    <property type="component" value="Unassembled WGS sequence"/>
</dbReference>
<dbReference type="InterPro" id="IPR052384">
    <property type="entry name" value="TMTC_O-mannosyltransferase"/>
</dbReference>
<dbReference type="InterPro" id="IPR011990">
    <property type="entry name" value="TPR-like_helical_dom_sf"/>
</dbReference>
<dbReference type="STRING" id="578942.SAMN05216289_101140"/>
<sequence>MKANKKRHAEHSGLDQAEWQRRFAGLTPAAIGMVEAASTAIERRRTVEARRSLAGALALAPRHPEVLRLLGVLCHLEGRFDESVATLRDALDLRPGDALILNNLGSSLRASGDFDGALAAFEEATRLAPQLAGAWFNLGKTLKVRARTEEARRALEQAIRCSPGHVRARIVLGDTLKALGETQAAAESYREALRLNPRAGQAWFSLANLKTLRFDATDAARLANLAASPDLAEEDRISIGFARVKALDDIGKYEQAFAALVDANARKRRLVHWDAPTFSRQVDAILAAFPQASCVPAGSTRGREVIFVVSLPRSGSTLTEQILAAHSQVEGASELPDLPAVIEGESRRRGVAFPGWVGTATDGDWARLGEEYLERTGRWTADRPRFTDKGLSNWQYVGAALAMLPAARVVVCRRDPVETCLSCFHQLFAQGQEYSYTLAELAAYWRDFDRLCTHWTRIDPGRVADMVYEALLERPEATTSRLLEFCGLEFESSCLRFHEATRAVRTASAAQVREPLRRDTARAAHYGPALDTLKVALGVR</sequence>
<evidence type="ECO:0000256" key="1">
    <source>
        <dbReference type="PROSITE-ProRule" id="PRU00339"/>
    </source>
</evidence>
<dbReference type="Gene3D" id="3.40.50.300">
    <property type="entry name" value="P-loop containing nucleotide triphosphate hydrolases"/>
    <property type="match status" value="1"/>
</dbReference>
<keyword evidence="1" id="KW-0802">TPR repeat</keyword>
<dbReference type="InterPro" id="IPR027417">
    <property type="entry name" value="P-loop_NTPase"/>
</dbReference>
<dbReference type="PANTHER" id="PTHR44216">
    <property type="entry name" value="PROTEIN O-MANNOSYL-TRANSFERASE TMTC2"/>
    <property type="match status" value="1"/>
</dbReference>
<keyword evidence="3" id="KW-1185">Reference proteome</keyword>
<dbReference type="OrthoDB" id="9766687at2"/>
<proteinExistence type="predicted"/>
<dbReference type="AlphaFoldDB" id="A0A1I4V5F2"/>
<feature type="repeat" description="TPR" evidence="1">
    <location>
        <begin position="166"/>
        <end position="199"/>
    </location>
</feature>
<dbReference type="PANTHER" id="PTHR44216:SF3">
    <property type="entry name" value="PROTEIN O-MANNOSYL-TRANSFERASE TMTC2"/>
    <property type="match status" value="1"/>
</dbReference>
<dbReference type="InterPro" id="IPR019734">
    <property type="entry name" value="TPR_rpt"/>
</dbReference>
<feature type="repeat" description="TPR" evidence="1">
    <location>
        <begin position="132"/>
        <end position="165"/>
    </location>
</feature>
<evidence type="ECO:0000313" key="3">
    <source>
        <dbReference type="Proteomes" id="UP000198575"/>
    </source>
</evidence>
<name>A0A1I4V5F2_9GAMM</name>
<dbReference type="SUPFAM" id="SSF52540">
    <property type="entry name" value="P-loop containing nucleoside triphosphate hydrolases"/>
    <property type="match status" value="1"/>
</dbReference>
<gene>
    <name evidence="2" type="ORF">SAMN05216289_101140</name>
</gene>
<dbReference type="SUPFAM" id="SSF48452">
    <property type="entry name" value="TPR-like"/>
    <property type="match status" value="1"/>
</dbReference>
<feature type="repeat" description="TPR" evidence="1">
    <location>
        <begin position="98"/>
        <end position="131"/>
    </location>
</feature>
<feature type="repeat" description="TPR" evidence="1">
    <location>
        <begin position="64"/>
        <end position="97"/>
    </location>
</feature>
<organism evidence="2 3">
    <name type="scientific">Dokdonella immobilis</name>
    <dbReference type="NCBI Taxonomy" id="578942"/>
    <lineage>
        <taxon>Bacteria</taxon>
        <taxon>Pseudomonadati</taxon>
        <taxon>Pseudomonadota</taxon>
        <taxon>Gammaproteobacteria</taxon>
        <taxon>Lysobacterales</taxon>
        <taxon>Rhodanobacteraceae</taxon>
        <taxon>Dokdonella</taxon>
    </lineage>
</organism>
<dbReference type="Pfam" id="PF13432">
    <property type="entry name" value="TPR_16"/>
    <property type="match status" value="3"/>
</dbReference>
<accession>A0A1I4V5F2</accession>
<protein>
    <submittedName>
        <fullName evidence="2">Tetratricopeptide repeat-containing protein</fullName>
    </submittedName>
</protein>
<evidence type="ECO:0000313" key="2">
    <source>
        <dbReference type="EMBL" id="SFM96457.1"/>
    </source>
</evidence>
<dbReference type="Pfam" id="PF13469">
    <property type="entry name" value="Sulfotransfer_3"/>
    <property type="match status" value="1"/>
</dbReference>
<reference evidence="2 3" key="1">
    <citation type="submission" date="2016-10" db="EMBL/GenBank/DDBJ databases">
        <authorList>
            <person name="de Groot N.N."/>
        </authorList>
    </citation>
    <scope>NUCLEOTIDE SEQUENCE [LARGE SCALE GENOMIC DNA]</scope>
    <source>
        <strain evidence="2 3">CGMCC 1.7659</strain>
    </source>
</reference>
<dbReference type="EMBL" id="FOVF01000001">
    <property type="protein sequence ID" value="SFM96457.1"/>
    <property type="molecule type" value="Genomic_DNA"/>
</dbReference>
<dbReference type="PROSITE" id="PS50005">
    <property type="entry name" value="TPR"/>
    <property type="match status" value="4"/>
</dbReference>
<dbReference type="SMART" id="SM00028">
    <property type="entry name" value="TPR"/>
    <property type="match status" value="4"/>
</dbReference>
<dbReference type="RefSeq" id="WP_139224793.1">
    <property type="nucleotide sequence ID" value="NZ_FOVF01000001.1"/>
</dbReference>